<dbReference type="EC" id="4.2.1.1" evidence="2 8"/>
<comment type="cofactor">
    <cofactor evidence="7">
        <name>Zn(2+)</name>
        <dbReference type="ChEBI" id="CHEBI:29105"/>
    </cofactor>
    <text evidence="7">Binds 1 zinc ion per subunit.</text>
</comment>
<evidence type="ECO:0000256" key="1">
    <source>
        <dbReference type="ARBA" id="ARBA00006217"/>
    </source>
</evidence>
<keyword evidence="3 7" id="KW-0479">Metal-binding</keyword>
<feature type="binding site" evidence="7">
    <location>
        <position position="47"/>
    </location>
    <ligand>
        <name>Zn(2+)</name>
        <dbReference type="ChEBI" id="CHEBI:29105"/>
    </ligand>
</feature>
<dbReference type="Gene3D" id="3.40.1050.10">
    <property type="entry name" value="Carbonic anhydrase"/>
    <property type="match status" value="1"/>
</dbReference>
<evidence type="ECO:0000256" key="2">
    <source>
        <dbReference type="ARBA" id="ARBA00012925"/>
    </source>
</evidence>
<accession>A0A8H5H4G7</accession>
<dbReference type="AlphaFoldDB" id="A0A8H5H4G7"/>
<feature type="binding site" evidence="7">
    <location>
        <position position="45"/>
    </location>
    <ligand>
        <name>Zn(2+)</name>
        <dbReference type="ChEBI" id="CHEBI:29105"/>
    </ligand>
</feature>
<evidence type="ECO:0000256" key="7">
    <source>
        <dbReference type="PIRSR" id="PIRSR601765-1"/>
    </source>
</evidence>
<comment type="catalytic activity">
    <reaction evidence="6 8">
        <text>hydrogencarbonate + H(+) = CO2 + H2O</text>
        <dbReference type="Rhea" id="RHEA:10748"/>
        <dbReference type="ChEBI" id="CHEBI:15377"/>
        <dbReference type="ChEBI" id="CHEBI:15378"/>
        <dbReference type="ChEBI" id="CHEBI:16526"/>
        <dbReference type="ChEBI" id="CHEBI:17544"/>
        <dbReference type="EC" id="4.2.1.1"/>
    </reaction>
</comment>
<comment type="caution">
    <text evidence="9">The sequence shown here is derived from an EMBL/GenBank/DDBJ whole genome shotgun (WGS) entry which is preliminary data.</text>
</comment>
<dbReference type="GO" id="GO:0034599">
    <property type="term" value="P:cellular response to oxidative stress"/>
    <property type="evidence" value="ECO:0007669"/>
    <property type="project" value="TreeGrafter"/>
</dbReference>
<dbReference type="PANTHER" id="PTHR11002">
    <property type="entry name" value="CARBONIC ANHYDRASE"/>
    <property type="match status" value="1"/>
</dbReference>
<dbReference type="GO" id="GO:0008270">
    <property type="term" value="F:zinc ion binding"/>
    <property type="evidence" value="ECO:0007669"/>
    <property type="project" value="UniProtKB-UniRule"/>
</dbReference>
<reference evidence="9 10" key="1">
    <citation type="journal article" date="2020" name="ISME J.">
        <title>Uncovering the hidden diversity of litter-decomposition mechanisms in mushroom-forming fungi.</title>
        <authorList>
            <person name="Floudas D."/>
            <person name="Bentzer J."/>
            <person name="Ahren D."/>
            <person name="Johansson T."/>
            <person name="Persson P."/>
            <person name="Tunlid A."/>
        </authorList>
    </citation>
    <scope>NUCLEOTIDE SEQUENCE [LARGE SCALE GENOMIC DNA]</scope>
    <source>
        <strain evidence="9 10">CBS 406.79</strain>
    </source>
</reference>
<feature type="binding site" evidence="7">
    <location>
        <position position="101"/>
    </location>
    <ligand>
        <name>Zn(2+)</name>
        <dbReference type="ChEBI" id="CHEBI:29105"/>
    </ligand>
</feature>
<sequence length="141" mass="15248">MSFHPHMIEMLERNEEWAQGVEDKDPDFFPNSARGQNPHTLWIGCADSRVPESVITAAMPGDIFVNRNIGNQVHLDDNNMLAVLTFAIEHLNVNHVVVCGHSNCGAAAASLEASSSVVPGKTPITIPTDAPDAPLNVWLAL</sequence>
<evidence type="ECO:0000256" key="6">
    <source>
        <dbReference type="ARBA" id="ARBA00048348"/>
    </source>
</evidence>
<organism evidence="9 10">
    <name type="scientific">Collybiopsis confluens</name>
    <dbReference type="NCBI Taxonomy" id="2823264"/>
    <lineage>
        <taxon>Eukaryota</taxon>
        <taxon>Fungi</taxon>
        <taxon>Dikarya</taxon>
        <taxon>Basidiomycota</taxon>
        <taxon>Agaricomycotina</taxon>
        <taxon>Agaricomycetes</taxon>
        <taxon>Agaricomycetidae</taxon>
        <taxon>Agaricales</taxon>
        <taxon>Marasmiineae</taxon>
        <taxon>Omphalotaceae</taxon>
        <taxon>Collybiopsis</taxon>
    </lineage>
</organism>
<proteinExistence type="inferred from homology"/>
<dbReference type="PANTHER" id="PTHR11002:SF76">
    <property type="entry name" value="CARBONIC ANHYDRASE"/>
    <property type="match status" value="1"/>
</dbReference>
<evidence type="ECO:0000256" key="5">
    <source>
        <dbReference type="ARBA" id="ARBA00023239"/>
    </source>
</evidence>
<dbReference type="InterPro" id="IPR036874">
    <property type="entry name" value="Carbonic_anhydrase_sf"/>
</dbReference>
<evidence type="ECO:0000256" key="8">
    <source>
        <dbReference type="RuleBase" id="RU003956"/>
    </source>
</evidence>
<evidence type="ECO:0000313" key="10">
    <source>
        <dbReference type="Proteomes" id="UP000518752"/>
    </source>
</evidence>
<dbReference type="SMART" id="SM00947">
    <property type="entry name" value="Pro_CA"/>
    <property type="match status" value="1"/>
</dbReference>
<dbReference type="OrthoDB" id="10248475at2759"/>
<gene>
    <name evidence="9" type="ORF">D9757_008652</name>
</gene>
<feature type="binding site" evidence="7">
    <location>
        <position position="104"/>
    </location>
    <ligand>
        <name>Zn(2+)</name>
        <dbReference type="ChEBI" id="CHEBI:29105"/>
    </ligand>
</feature>
<protein>
    <recommendedName>
        <fullName evidence="2 8">Carbonic anhydrase</fullName>
        <ecNumber evidence="2 8">4.2.1.1</ecNumber>
    </recommendedName>
    <alternativeName>
        <fullName evidence="8">Carbonate dehydratase</fullName>
    </alternativeName>
</protein>
<evidence type="ECO:0000256" key="3">
    <source>
        <dbReference type="ARBA" id="ARBA00022723"/>
    </source>
</evidence>
<comment type="function">
    <text evidence="8">Reversible hydration of carbon dioxide.</text>
</comment>
<evidence type="ECO:0000256" key="4">
    <source>
        <dbReference type="ARBA" id="ARBA00022833"/>
    </source>
</evidence>
<keyword evidence="5 8" id="KW-0456">Lyase</keyword>
<dbReference type="Pfam" id="PF00484">
    <property type="entry name" value="Pro_CA"/>
    <property type="match status" value="1"/>
</dbReference>
<dbReference type="GO" id="GO:0071244">
    <property type="term" value="P:cellular response to carbon dioxide"/>
    <property type="evidence" value="ECO:0007669"/>
    <property type="project" value="TreeGrafter"/>
</dbReference>
<evidence type="ECO:0000313" key="9">
    <source>
        <dbReference type="EMBL" id="KAF5376390.1"/>
    </source>
</evidence>
<dbReference type="GO" id="GO:0004089">
    <property type="term" value="F:carbonate dehydratase activity"/>
    <property type="evidence" value="ECO:0007669"/>
    <property type="project" value="UniProtKB-UniRule"/>
</dbReference>
<name>A0A8H5H4G7_9AGAR</name>
<dbReference type="Proteomes" id="UP000518752">
    <property type="component" value="Unassembled WGS sequence"/>
</dbReference>
<comment type="similarity">
    <text evidence="1 8">Belongs to the beta-class carbonic anhydrase family.</text>
</comment>
<dbReference type="InterPro" id="IPR001765">
    <property type="entry name" value="Carbonic_anhydrase"/>
</dbReference>
<dbReference type="EMBL" id="JAACJN010000091">
    <property type="protein sequence ID" value="KAF5376390.1"/>
    <property type="molecule type" value="Genomic_DNA"/>
</dbReference>
<dbReference type="SUPFAM" id="SSF53056">
    <property type="entry name" value="beta-carbonic anhydrase, cab"/>
    <property type="match status" value="1"/>
</dbReference>
<keyword evidence="4 7" id="KW-0862">Zinc</keyword>
<keyword evidence="10" id="KW-1185">Reference proteome</keyword>